<keyword evidence="2" id="KW-1185">Reference proteome</keyword>
<dbReference type="RefSeq" id="XP_067177200.1">
    <property type="nucleotide sequence ID" value="XM_067320590.1"/>
</dbReference>
<name>A0A836H2Z6_9TRYP</name>
<proteinExistence type="predicted"/>
<dbReference type="AlphaFoldDB" id="A0A836H2Z6"/>
<reference evidence="1 2" key="1">
    <citation type="submission" date="2021-03" db="EMBL/GenBank/DDBJ databases">
        <title>Leishmania (Mundinia) martiniquensis Genome sequencing and assembly.</title>
        <authorList>
            <person name="Almutairi H."/>
            <person name="Gatherer D."/>
        </authorList>
    </citation>
    <scope>NUCLEOTIDE SEQUENCE [LARGE SCALE GENOMIC DNA]</scope>
    <source>
        <strain evidence="1">LSCM1</strain>
    </source>
</reference>
<dbReference type="KEGG" id="lmat:92513102"/>
<gene>
    <name evidence="1" type="ORF">LSCM1_03037</name>
</gene>
<dbReference type="Proteomes" id="UP000673552">
    <property type="component" value="Chromosome 28"/>
</dbReference>
<dbReference type="OrthoDB" id="262441at2759"/>
<accession>A0A836H2Z6</accession>
<dbReference type="GeneID" id="92513102"/>
<dbReference type="EMBL" id="JAFEUZ010000028">
    <property type="protein sequence ID" value="KAG5474258.1"/>
    <property type="molecule type" value="Genomic_DNA"/>
</dbReference>
<protein>
    <submittedName>
        <fullName evidence="1">Uncharacterized protein</fullName>
    </submittedName>
</protein>
<evidence type="ECO:0000313" key="2">
    <source>
        <dbReference type="Proteomes" id="UP000673552"/>
    </source>
</evidence>
<comment type="caution">
    <text evidence="1">The sequence shown here is derived from an EMBL/GenBank/DDBJ whole genome shotgun (WGS) entry which is preliminary data.</text>
</comment>
<sequence length="1148" mass="124698">MHRPQWIAQTASLDQVVRHAVNNHSDSRNGSGGGGTFQSTSLLSSSALDGVSAASAVSRLVVQGSPSASVAQTPTVQAIHVLCHRFLETYATPEALARDTAWWSTEAARLHAAHFDGNAHTDIPGEAPPAAPGGWGEFIRHIVEVMESTHHIATAQRLEDSVPALSLPPMRQADTPGEVNVMQLSSEVQNGGWESLELLDSSPHGDEAAAAMHRDEECLRVIEAALQSDAHHCEEAEQLDSLRYLLKHRPELIVQSENVVDLERMVIDRACSQMKSGWLEAALSLFLFLPPRAQMDMVHAASSAVTTLACTGEPPGLLLVGFLHRLLLELPHGWLPLLDNEVTEVFVRVLRDVAVPFGRLLDELDPHAVWLERWSARPSFALSLDAVLRSHRSLVDDLAAQLPSSHATCVLLCLLPQLSECIVPQDPSTASSQQPWPRMFHALLQLLCGEIWMDAGVYDAGAHSLCRCAGALPPAEKEKCLDVVSRAVLDWVPTADSPAHDAQLAFALRLLATLLTGDGEQALWCSPLTWKLVDGPLFTQSRAWLLTRQRRLPSTQMLSRALQQDVVDVVRECWTRLLQAHTPKLPATLAAVVKDACDGGSAFRWTELVRVSTTVAGWAALQPYMYTIADGITHMPARWAELLHAIVEVGGGTLERSSEMGVVSTSSIHTSDKKTSRASACLRSLTPHGVALLLRWSTCPLAREGLAEAARDASLAFLRGSPHEAAQRMRWPLLWPVEAYPKVGCSDLSLIEDAFEVARAARAGACYQSIHLLLRSTALPSDDGADGCDPGRELLEELWGQLVDLWLAPAQLTPDSAGSGSLSVVPANRLPFGEDTLLTLLCAMALSVLVRPSAEFRAWFDPTVAQRRIRQLRHLCEERRGVDPVYFMVRFITSGKGRKRLPAIFLEGFEAELTVDAVCDVSSFTEGEAMPAGDISAAAAAATAEEEVQHPQAMLLHSSSGCSPPALEAEARTATPSPKFEVLESVARVLLANRAALRVTRQEVEQCLARRSADEWASYADTEARVLSVCAELEEQHSASAALLSSAHVDILFLVSLCLHSWLSLPATHSTPARRKLYWAALGFFSEHGIAAYDALVARSIALHVERAARESAGFVKEAALFPLSRPIPLPSALFAHLLVRPFALVTS</sequence>
<evidence type="ECO:0000313" key="1">
    <source>
        <dbReference type="EMBL" id="KAG5474258.1"/>
    </source>
</evidence>
<organism evidence="1 2">
    <name type="scientific">Leishmania martiniquensis</name>
    <dbReference type="NCBI Taxonomy" id="1580590"/>
    <lineage>
        <taxon>Eukaryota</taxon>
        <taxon>Discoba</taxon>
        <taxon>Euglenozoa</taxon>
        <taxon>Kinetoplastea</taxon>
        <taxon>Metakinetoplastina</taxon>
        <taxon>Trypanosomatida</taxon>
        <taxon>Trypanosomatidae</taxon>
        <taxon>Leishmaniinae</taxon>
        <taxon>Leishmania</taxon>
    </lineage>
</organism>